<proteinExistence type="predicted"/>
<keyword evidence="3" id="KW-1185">Reference proteome</keyword>
<feature type="compositionally biased region" description="Basic and acidic residues" evidence="1">
    <location>
        <begin position="109"/>
        <end position="118"/>
    </location>
</feature>
<evidence type="ECO:0000256" key="1">
    <source>
        <dbReference type="SAM" id="MobiDB-lite"/>
    </source>
</evidence>
<feature type="compositionally biased region" description="Polar residues" evidence="1">
    <location>
        <begin position="53"/>
        <end position="64"/>
    </location>
</feature>
<feature type="region of interest" description="Disordered" evidence="1">
    <location>
        <begin position="134"/>
        <end position="172"/>
    </location>
</feature>
<comment type="caution">
    <text evidence="2">The sequence shown here is derived from an EMBL/GenBank/DDBJ whole genome shotgun (WGS) entry which is preliminary data.</text>
</comment>
<evidence type="ECO:0000313" key="2">
    <source>
        <dbReference type="EMBL" id="KAJ3576707.1"/>
    </source>
</evidence>
<dbReference type="Proteomes" id="UP001213000">
    <property type="component" value="Unassembled WGS sequence"/>
</dbReference>
<feature type="compositionally biased region" description="Low complexity" evidence="1">
    <location>
        <begin position="73"/>
        <end position="106"/>
    </location>
</feature>
<gene>
    <name evidence="2" type="ORF">NP233_g250</name>
</gene>
<feature type="compositionally biased region" description="Polar residues" evidence="1">
    <location>
        <begin position="1"/>
        <end position="10"/>
    </location>
</feature>
<evidence type="ECO:0000313" key="3">
    <source>
        <dbReference type="Proteomes" id="UP001213000"/>
    </source>
</evidence>
<reference evidence="2" key="1">
    <citation type="submission" date="2022-07" db="EMBL/GenBank/DDBJ databases">
        <title>Genome Sequence of Leucocoprinus birnbaumii.</title>
        <authorList>
            <person name="Buettner E."/>
        </authorList>
    </citation>
    <scope>NUCLEOTIDE SEQUENCE</scope>
    <source>
        <strain evidence="2">VT141</strain>
    </source>
</reference>
<organism evidence="2 3">
    <name type="scientific">Leucocoprinus birnbaumii</name>
    <dbReference type="NCBI Taxonomy" id="56174"/>
    <lineage>
        <taxon>Eukaryota</taxon>
        <taxon>Fungi</taxon>
        <taxon>Dikarya</taxon>
        <taxon>Basidiomycota</taxon>
        <taxon>Agaricomycotina</taxon>
        <taxon>Agaricomycetes</taxon>
        <taxon>Agaricomycetidae</taxon>
        <taxon>Agaricales</taxon>
        <taxon>Agaricineae</taxon>
        <taxon>Agaricaceae</taxon>
        <taxon>Leucocoprinus</taxon>
    </lineage>
</organism>
<dbReference type="AlphaFoldDB" id="A0AAD5W412"/>
<sequence length="289" mass="32733">MTSIPSTPISHRSVRYNFRPQNSSPLVSPSHSSPLAPSPFNQKPAPERRRLQFKSQTSISPLSRSHTHPTPPSASRQSSASRARSVSWGASPSTTASSSRQAARPQFNHPEDPQKSFLRERIKAKCIERAQKARERAVKKRRYTGYSDRSSDGFDIDDAQMDDEDDRDEDDDDVMSDELFRRIMTQVNHRTEHSYRLSYALEVGSSFDPDMEDVTEWENEIQGPTDSGSEPSIQLEWDDEELEAYAEECARQAALDGLGDIPEEELFSWSDVEDILHESPGIRDDMDLS</sequence>
<name>A0AAD5W412_9AGAR</name>
<feature type="compositionally biased region" description="Low complexity" evidence="1">
    <location>
        <begin position="23"/>
        <end position="39"/>
    </location>
</feature>
<accession>A0AAD5W412</accession>
<feature type="region of interest" description="Disordered" evidence="1">
    <location>
        <begin position="1"/>
        <end position="118"/>
    </location>
</feature>
<protein>
    <submittedName>
        <fullName evidence="2">Uncharacterized protein</fullName>
    </submittedName>
</protein>
<dbReference type="EMBL" id="JANIEX010000006">
    <property type="protein sequence ID" value="KAJ3576707.1"/>
    <property type="molecule type" value="Genomic_DNA"/>
</dbReference>
<feature type="compositionally biased region" description="Acidic residues" evidence="1">
    <location>
        <begin position="154"/>
        <end position="172"/>
    </location>
</feature>